<sequence length="100" mass="11271">MKKLVLILALFSANVSAWVQSGNTTIKEFVQWEARDGSGYALLILENDILCHIPLKEKELYSLALSLYMSKKTFNVHCHDAVVNLGGYNSHKIHRLNAVQ</sequence>
<dbReference type="EMBL" id="SEUJ01000069">
    <property type="protein sequence ID" value="KAA1156126.1"/>
    <property type="molecule type" value="Genomic_DNA"/>
</dbReference>
<reference evidence="2 3" key="1">
    <citation type="submission" date="2019-01" db="EMBL/GenBank/DDBJ databases">
        <title>Genome sequences of marine Pseudoalteromonas species.</title>
        <authorList>
            <person name="Boraston A.B."/>
            <person name="Hehemann J.-H."/>
            <person name="Vickers C.J."/>
            <person name="Salama-Alber O."/>
            <person name="Abe K."/>
            <person name="Hettle A.J."/>
        </authorList>
    </citation>
    <scope>NUCLEOTIDE SEQUENCE [LARGE SCALE GENOMIC DNA]</scope>
    <source>
        <strain evidence="2 3">PS47</strain>
    </source>
</reference>
<comment type="caution">
    <text evidence="2">The sequence shown here is derived from an EMBL/GenBank/DDBJ whole genome shotgun (WGS) entry which is preliminary data.</text>
</comment>
<evidence type="ECO:0000256" key="1">
    <source>
        <dbReference type="SAM" id="SignalP"/>
    </source>
</evidence>
<evidence type="ECO:0000313" key="3">
    <source>
        <dbReference type="Proteomes" id="UP000322915"/>
    </source>
</evidence>
<feature type="chain" id="PRO_5045082711" evidence="1">
    <location>
        <begin position="18"/>
        <end position="100"/>
    </location>
</feature>
<keyword evidence="3" id="KW-1185">Reference proteome</keyword>
<accession>A0ABQ6RHY4</accession>
<gene>
    <name evidence="2" type="ORF">EU509_10055</name>
</gene>
<evidence type="ECO:0000313" key="2">
    <source>
        <dbReference type="EMBL" id="KAA1156126.1"/>
    </source>
</evidence>
<dbReference type="Proteomes" id="UP000322915">
    <property type="component" value="Unassembled WGS sequence"/>
</dbReference>
<feature type="signal peptide" evidence="1">
    <location>
        <begin position="1"/>
        <end position="17"/>
    </location>
</feature>
<keyword evidence="1" id="KW-0732">Signal</keyword>
<organism evidence="2 3">
    <name type="scientific">Pseudoalteromonas fuliginea</name>
    <dbReference type="NCBI Taxonomy" id="1872678"/>
    <lineage>
        <taxon>Bacteria</taxon>
        <taxon>Pseudomonadati</taxon>
        <taxon>Pseudomonadota</taxon>
        <taxon>Gammaproteobacteria</taxon>
        <taxon>Alteromonadales</taxon>
        <taxon>Pseudoalteromonadaceae</taxon>
        <taxon>Pseudoalteromonas</taxon>
    </lineage>
</organism>
<proteinExistence type="predicted"/>
<dbReference type="RefSeq" id="WP_076924288.1">
    <property type="nucleotide sequence ID" value="NZ_SEUJ01000069.1"/>
</dbReference>
<protein>
    <submittedName>
        <fullName evidence="2">Uncharacterized protein</fullName>
    </submittedName>
</protein>
<name>A0ABQ6RHY4_9GAMM</name>